<evidence type="ECO:0000313" key="10">
    <source>
        <dbReference type="EMBL" id="NML92968.1"/>
    </source>
</evidence>
<dbReference type="InterPro" id="IPR035890">
    <property type="entry name" value="Anti-sigma-28_factor_FlgM_sf"/>
</dbReference>
<dbReference type="Proteomes" id="UP000583556">
    <property type="component" value="Unassembled WGS sequence"/>
</dbReference>
<keyword evidence="3" id="KW-0678">Repressor</keyword>
<dbReference type="RefSeq" id="WP_169492238.1">
    <property type="nucleotide sequence ID" value="NZ_AP029021.1"/>
</dbReference>
<dbReference type="EMBL" id="JABBGM010000002">
    <property type="protein sequence ID" value="NML92968.1"/>
    <property type="molecule type" value="Genomic_DNA"/>
</dbReference>
<accession>A0A7Y0BMM1</accession>
<evidence type="ECO:0000256" key="8">
    <source>
        <dbReference type="ARBA" id="ARBA00030117"/>
    </source>
</evidence>
<name>A0A7Y0BMM1_9SPHN</name>
<reference evidence="10 11" key="1">
    <citation type="submission" date="2020-04" db="EMBL/GenBank/DDBJ databases">
        <title>Novosphingobium sp. TW-4 isolated from soil.</title>
        <authorList>
            <person name="Dahal R.H."/>
            <person name="Chaudhary D.K."/>
        </authorList>
    </citation>
    <scope>NUCLEOTIDE SEQUENCE [LARGE SCALE GENOMIC DNA]</scope>
    <source>
        <strain evidence="10 11">TW-4</strain>
    </source>
</reference>
<keyword evidence="5" id="KW-0805">Transcription regulation</keyword>
<feature type="domain" description="Anti-sigma-28 factor FlgM C-terminal" evidence="9">
    <location>
        <begin position="51"/>
        <end position="84"/>
    </location>
</feature>
<gene>
    <name evidence="10" type="primary">flgM</name>
    <name evidence="10" type="ORF">HHL27_04700</name>
</gene>
<evidence type="ECO:0000256" key="2">
    <source>
        <dbReference type="ARBA" id="ARBA00017823"/>
    </source>
</evidence>
<dbReference type="SUPFAM" id="SSF101498">
    <property type="entry name" value="Anti-sigma factor FlgM"/>
    <property type="match status" value="1"/>
</dbReference>
<dbReference type="InterPro" id="IPR031316">
    <property type="entry name" value="FlgM_C"/>
</dbReference>
<dbReference type="Pfam" id="PF04316">
    <property type="entry name" value="FlgM"/>
    <property type="match status" value="1"/>
</dbReference>
<dbReference type="AlphaFoldDB" id="A0A7Y0BMM1"/>
<dbReference type="InterPro" id="IPR007412">
    <property type="entry name" value="FlgM"/>
</dbReference>
<evidence type="ECO:0000313" key="11">
    <source>
        <dbReference type="Proteomes" id="UP000583556"/>
    </source>
</evidence>
<protein>
    <recommendedName>
        <fullName evidence="2">Negative regulator of flagellin synthesis</fullName>
    </recommendedName>
    <alternativeName>
        <fullName evidence="8">Anti-sigma-28 factor</fullName>
    </alternativeName>
</protein>
<keyword evidence="10" id="KW-0966">Cell projection</keyword>
<comment type="function">
    <text evidence="7">Responsible for the coupling of flagellin expression to flagellar assembly by preventing expression of the flagellin genes when a component of the middle class of proteins is defective. It negatively regulates flagellar genes by inhibiting the activity of FliA by directly binding to FliA.</text>
</comment>
<dbReference type="NCBIfam" id="TIGR03824">
    <property type="entry name" value="FlgM_jcvi"/>
    <property type="match status" value="1"/>
</dbReference>
<evidence type="ECO:0000256" key="1">
    <source>
        <dbReference type="ARBA" id="ARBA00005322"/>
    </source>
</evidence>
<comment type="similarity">
    <text evidence="1">Belongs to the FlgM family.</text>
</comment>
<sequence length="94" mass="9711">MPPIEIGPSRPVGAVQVKTICADTGQVETTKTSTPASAAPKIETSDAVKGGAAPIDSERVATIRKAIDEGRYPVIPTRIADAMIAAGMLLRSPQ</sequence>
<evidence type="ECO:0000259" key="9">
    <source>
        <dbReference type="Pfam" id="PF04316"/>
    </source>
</evidence>
<keyword evidence="10" id="KW-0282">Flagellum</keyword>
<organism evidence="10 11">
    <name type="scientific">Novosphingobium olei</name>
    <dbReference type="NCBI Taxonomy" id="2728851"/>
    <lineage>
        <taxon>Bacteria</taxon>
        <taxon>Pseudomonadati</taxon>
        <taxon>Pseudomonadota</taxon>
        <taxon>Alphaproteobacteria</taxon>
        <taxon>Sphingomonadales</taxon>
        <taxon>Sphingomonadaceae</taxon>
        <taxon>Novosphingobium</taxon>
    </lineage>
</organism>
<comment type="caution">
    <text evidence="10">The sequence shown here is derived from an EMBL/GenBank/DDBJ whole genome shotgun (WGS) entry which is preliminary data.</text>
</comment>
<evidence type="ECO:0000256" key="3">
    <source>
        <dbReference type="ARBA" id="ARBA00022491"/>
    </source>
</evidence>
<evidence type="ECO:0000256" key="7">
    <source>
        <dbReference type="ARBA" id="ARBA00024739"/>
    </source>
</evidence>
<evidence type="ECO:0000256" key="4">
    <source>
        <dbReference type="ARBA" id="ARBA00022795"/>
    </source>
</evidence>
<dbReference type="GO" id="GO:0044781">
    <property type="term" value="P:bacterial-type flagellum organization"/>
    <property type="evidence" value="ECO:0007669"/>
    <property type="project" value="UniProtKB-KW"/>
</dbReference>
<keyword evidence="11" id="KW-1185">Reference proteome</keyword>
<keyword evidence="6" id="KW-0804">Transcription</keyword>
<evidence type="ECO:0000256" key="5">
    <source>
        <dbReference type="ARBA" id="ARBA00023015"/>
    </source>
</evidence>
<dbReference type="GO" id="GO:0045892">
    <property type="term" value="P:negative regulation of DNA-templated transcription"/>
    <property type="evidence" value="ECO:0007669"/>
    <property type="project" value="InterPro"/>
</dbReference>
<proteinExistence type="inferred from homology"/>
<evidence type="ECO:0000256" key="6">
    <source>
        <dbReference type="ARBA" id="ARBA00023163"/>
    </source>
</evidence>
<keyword evidence="4" id="KW-1005">Bacterial flagellum biogenesis</keyword>
<keyword evidence="10" id="KW-0969">Cilium</keyword>